<sequence>MIGAAGATGLAFTNSAALGIGPASQESPDAASLFGSGNAAAPGRQQSTTDSPTEPAPTTTSSTTTTVPPTTTTVPTTTVPPTTTAPTKTQPPSNRAPEQAVLAIVNQARSEAGCKPVVIDDRVTTAAQAHSTDMANRDYFSHDTPEGVDFAERMKDAGFPRPGGENIAMGQRTPEQVMQSWMDSPGHRRNILDCSFNTMGLGLDTRGFYWTQDFGR</sequence>
<evidence type="ECO:0000259" key="2">
    <source>
        <dbReference type="Pfam" id="PF00188"/>
    </source>
</evidence>
<feature type="domain" description="SCP" evidence="2">
    <location>
        <begin position="103"/>
        <end position="214"/>
    </location>
</feature>
<dbReference type="Proteomes" id="UP000316639">
    <property type="component" value="Unassembled WGS sequence"/>
</dbReference>
<dbReference type="AlphaFoldDB" id="A0A563EUM2"/>
<evidence type="ECO:0000313" key="4">
    <source>
        <dbReference type="Proteomes" id="UP000316639"/>
    </source>
</evidence>
<gene>
    <name evidence="3" type="ORF">FKR81_16445</name>
</gene>
<proteinExistence type="predicted"/>
<name>A0A563EUM2_9PSEU</name>
<evidence type="ECO:0000313" key="3">
    <source>
        <dbReference type="EMBL" id="TWP51353.1"/>
    </source>
</evidence>
<dbReference type="PANTHER" id="PTHR31157">
    <property type="entry name" value="SCP DOMAIN-CONTAINING PROTEIN"/>
    <property type="match status" value="1"/>
</dbReference>
<dbReference type="InterPro" id="IPR014044">
    <property type="entry name" value="CAP_dom"/>
</dbReference>
<feature type="compositionally biased region" description="Low complexity" evidence="1">
    <location>
        <begin position="47"/>
        <end position="93"/>
    </location>
</feature>
<feature type="region of interest" description="Disordered" evidence="1">
    <location>
        <begin position="22"/>
        <end position="98"/>
    </location>
</feature>
<dbReference type="PANTHER" id="PTHR31157:SF1">
    <property type="entry name" value="SCP DOMAIN-CONTAINING PROTEIN"/>
    <property type="match status" value="1"/>
</dbReference>
<dbReference type="EMBL" id="VOBR01000009">
    <property type="protein sequence ID" value="TWP51353.1"/>
    <property type="molecule type" value="Genomic_DNA"/>
</dbReference>
<comment type="caution">
    <text evidence="3">The sequence shown here is derived from an EMBL/GenBank/DDBJ whole genome shotgun (WGS) entry which is preliminary data.</text>
</comment>
<organism evidence="3 4">
    <name type="scientific">Lentzea tibetensis</name>
    <dbReference type="NCBI Taxonomy" id="2591470"/>
    <lineage>
        <taxon>Bacteria</taxon>
        <taxon>Bacillati</taxon>
        <taxon>Actinomycetota</taxon>
        <taxon>Actinomycetes</taxon>
        <taxon>Pseudonocardiales</taxon>
        <taxon>Pseudonocardiaceae</taxon>
        <taxon>Lentzea</taxon>
    </lineage>
</organism>
<evidence type="ECO:0000256" key="1">
    <source>
        <dbReference type="SAM" id="MobiDB-lite"/>
    </source>
</evidence>
<dbReference type="CDD" id="cd05379">
    <property type="entry name" value="CAP_bacterial"/>
    <property type="match status" value="1"/>
</dbReference>
<keyword evidence="4" id="KW-1185">Reference proteome</keyword>
<dbReference type="Pfam" id="PF00188">
    <property type="entry name" value="CAP"/>
    <property type="match status" value="1"/>
</dbReference>
<reference evidence="3 4" key="1">
    <citation type="submission" date="2019-07" db="EMBL/GenBank/DDBJ databases">
        <title>Lentzea xizangensis sp. nov., isolated from Qinghai-Tibetan Plateau Soils.</title>
        <authorList>
            <person name="Huang J."/>
        </authorList>
    </citation>
    <scope>NUCLEOTIDE SEQUENCE [LARGE SCALE GENOMIC DNA]</scope>
    <source>
        <strain evidence="3 4">FXJ1.1311</strain>
    </source>
</reference>
<dbReference type="SUPFAM" id="SSF55797">
    <property type="entry name" value="PR-1-like"/>
    <property type="match status" value="1"/>
</dbReference>
<dbReference type="InterPro" id="IPR035940">
    <property type="entry name" value="CAP_sf"/>
</dbReference>
<accession>A0A563EUM2</accession>
<protein>
    <submittedName>
        <fullName evidence="3">CAP domain-containing protein</fullName>
    </submittedName>
</protein>
<dbReference type="OrthoDB" id="8611574at2"/>
<dbReference type="Gene3D" id="3.40.33.10">
    <property type="entry name" value="CAP"/>
    <property type="match status" value="1"/>
</dbReference>